<sequence length="93" mass="10415">MSARLASRQQILIETRLVFVNQYPGEFGINGPMRAERLARTLIAIDQQGTGRGLPGKQRFFNLGFSYCHFSRRTALLCTSLEIDVGLRGLRAS</sequence>
<evidence type="ECO:0000313" key="1">
    <source>
        <dbReference type="EMBL" id="MPC13076.1"/>
    </source>
</evidence>
<gene>
    <name evidence="1" type="ORF">E2C01_005794</name>
</gene>
<dbReference type="EMBL" id="VSRR010000256">
    <property type="protein sequence ID" value="MPC13076.1"/>
    <property type="molecule type" value="Genomic_DNA"/>
</dbReference>
<proteinExistence type="predicted"/>
<name>A0A5B7CXJ9_PORTR</name>
<evidence type="ECO:0000313" key="2">
    <source>
        <dbReference type="Proteomes" id="UP000324222"/>
    </source>
</evidence>
<keyword evidence="2" id="KW-1185">Reference proteome</keyword>
<dbReference type="Proteomes" id="UP000324222">
    <property type="component" value="Unassembled WGS sequence"/>
</dbReference>
<accession>A0A5B7CXJ9</accession>
<protein>
    <submittedName>
        <fullName evidence="1">Uncharacterized protein</fullName>
    </submittedName>
</protein>
<organism evidence="1 2">
    <name type="scientific">Portunus trituberculatus</name>
    <name type="common">Swimming crab</name>
    <name type="synonym">Neptunus trituberculatus</name>
    <dbReference type="NCBI Taxonomy" id="210409"/>
    <lineage>
        <taxon>Eukaryota</taxon>
        <taxon>Metazoa</taxon>
        <taxon>Ecdysozoa</taxon>
        <taxon>Arthropoda</taxon>
        <taxon>Crustacea</taxon>
        <taxon>Multicrustacea</taxon>
        <taxon>Malacostraca</taxon>
        <taxon>Eumalacostraca</taxon>
        <taxon>Eucarida</taxon>
        <taxon>Decapoda</taxon>
        <taxon>Pleocyemata</taxon>
        <taxon>Brachyura</taxon>
        <taxon>Eubrachyura</taxon>
        <taxon>Portunoidea</taxon>
        <taxon>Portunidae</taxon>
        <taxon>Portuninae</taxon>
        <taxon>Portunus</taxon>
    </lineage>
</organism>
<reference evidence="1 2" key="1">
    <citation type="submission" date="2019-05" db="EMBL/GenBank/DDBJ databases">
        <title>Another draft genome of Portunus trituberculatus and its Hox gene families provides insights of decapod evolution.</title>
        <authorList>
            <person name="Jeong J.-H."/>
            <person name="Song I."/>
            <person name="Kim S."/>
            <person name="Choi T."/>
            <person name="Kim D."/>
            <person name="Ryu S."/>
            <person name="Kim W."/>
        </authorList>
    </citation>
    <scope>NUCLEOTIDE SEQUENCE [LARGE SCALE GENOMIC DNA]</scope>
    <source>
        <tissue evidence="1">Muscle</tissue>
    </source>
</reference>
<dbReference type="AlphaFoldDB" id="A0A5B7CXJ9"/>
<comment type="caution">
    <text evidence="1">The sequence shown here is derived from an EMBL/GenBank/DDBJ whole genome shotgun (WGS) entry which is preliminary data.</text>
</comment>